<protein>
    <submittedName>
        <fullName evidence="1">Uncharacterized protein</fullName>
    </submittedName>
</protein>
<gene>
    <name evidence="1" type="ORF">UFOVP218_69</name>
</gene>
<proteinExistence type="predicted"/>
<sequence>MKVKIGKYTTWVGPYQIAKLLCFWVKPTKDEYGMKSKPEWVHNFGTWLAERKDGSDTWLTKVCQWIEDKKSRQVYIHIDRYDTWSMDHTLALIILPMLKQLNATKHGAPNIDDEDVPEHLKSTSAVPKENDWDTDSNHFSRWDYVLNEMIFAFECKTSDGWDEQFWTGEPGDFKSVPTGETFFNPITKKDEPTFKMEITGNRECDWEGRNAMQARISNGFRLFGKYYEALWD</sequence>
<dbReference type="EMBL" id="LR798261">
    <property type="protein sequence ID" value="CAB5218702.1"/>
    <property type="molecule type" value="Genomic_DNA"/>
</dbReference>
<reference evidence="1" key="1">
    <citation type="submission" date="2020-05" db="EMBL/GenBank/DDBJ databases">
        <authorList>
            <person name="Chiriac C."/>
            <person name="Salcher M."/>
            <person name="Ghai R."/>
            <person name="Kavagutti S V."/>
        </authorList>
    </citation>
    <scope>NUCLEOTIDE SEQUENCE</scope>
</reference>
<name>A0A6J7WPS5_9CAUD</name>
<accession>A0A6J7WPS5</accession>
<evidence type="ECO:0000313" key="1">
    <source>
        <dbReference type="EMBL" id="CAB5218702.1"/>
    </source>
</evidence>
<organism evidence="1">
    <name type="scientific">uncultured Caudovirales phage</name>
    <dbReference type="NCBI Taxonomy" id="2100421"/>
    <lineage>
        <taxon>Viruses</taxon>
        <taxon>Duplodnaviria</taxon>
        <taxon>Heunggongvirae</taxon>
        <taxon>Uroviricota</taxon>
        <taxon>Caudoviricetes</taxon>
        <taxon>Peduoviridae</taxon>
        <taxon>Maltschvirus</taxon>
        <taxon>Maltschvirus maltsch</taxon>
    </lineage>
</organism>